<feature type="compositionally biased region" description="Low complexity" evidence="1">
    <location>
        <begin position="8"/>
        <end position="17"/>
    </location>
</feature>
<dbReference type="Gene3D" id="1.10.10.60">
    <property type="entry name" value="Homeodomain-like"/>
    <property type="match status" value="1"/>
</dbReference>
<dbReference type="GO" id="GO:0003677">
    <property type="term" value="F:DNA binding"/>
    <property type="evidence" value="ECO:0007669"/>
    <property type="project" value="InterPro"/>
</dbReference>
<evidence type="ECO:0000313" key="5">
    <source>
        <dbReference type="EMBL" id="CAF2055043.1"/>
    </source>
</evidence>
<feature type="domain" description="Tc3 transposase DNA binding" evidence="3">
    <location>
        <begin position="60"/>
        <end position="91"/>
    </location>
</feature>
<dbReference type="EMBL" id="CAJNRE010006434">
    <property type="protein sequence ID" value="CAF2055043.1"/>
    <property type="molecule type" value="Genomic_DNA"/>
</dbReference>
<dbReference type="PANTHER" id="PTHR23022">
    <property type="entry name" value="TRANSPOSABLE ELEMENT-RELATED"/>
    <property type="match status" value="1"/>
</dbReference>
<gene>
    <name evidence="5" type="ORF">MBJ925_LOCUS13885</name>
</gene>
<keyword evidence="2" id="KW-0812">Transmembrane</keyword>
<dbReference type="Pfam" id="PF11427">
    <property type="entry name" value="HTH_Tnp_Tc3_1"/>
    <property type="match status" value="1"/>
</dbReference>
<keyword evidence="2" id="KW-0472">Membrane</keyword>
<dbReference type="InterPro" id="IPR038717">
    <property type="entry name" value="Tc1-like_DDE_dom"/>
</dbReference>
<dbReference type="InterPro" id="IPR052338">
    <property type="entry name" value="Transposase_5"/>
</dbReference>
<feature type="non-terminal residue" evidence="5">
    <location>
        <position position="1"/>
    </location>
</feature>
<proteinExistence type="predicted"/>
<evidence type="ECO:0000313" key="6">
    <source>
        <dbReference type="Proteomes" id="UP000663824"/>
    </source>
</evidence>
<dbReference type="Proteomes" id="UP000663824">
    <property type="component" value="Unassembled WGS sequence"/>
</dbReference>
<accession>A0A816Q2J0</accession>
<dbReference type="Pfam" id="PF13358">
    <property type="entry name" value="DDE_3"/>
    <property type="match status" value="1"/>
</dbReference>
<evidence type="ECO:0000259" key="3">
    <source>
        <dbReference type="Pfam" id="PF11427"/>
    </source>
</evidence>
<evidence type="ECO:0000256" key="1">
    <source>
        <dbReference type="SAM" id="MobiDB-lite"/>
    </source>
</evidence>
<comment type="caution">
    <text evidence="5">The sequence shown here is derived from an EMBL/GenBank/DDBJ whole genome shotgun (WGS) entry which is preliminary data.</text>
</comment>
<keyword evidence="2" id="KW-1133">Transmembrane helix</keyword>
<feature type="region of interest" description="Disordered" evidence="1">
    <location>
        <begin position="1"/>
        <end position="29"/>
    </location>
</feature>
<evidence type="ECO:0000256" key="2">
    <source>
        <dbReference type="SAM" id="Phobius"/>
    </source>
</evidence>
<dbReference type="Gene3D" id="3.30.420.10">
    <property type="entry name" value="Ribonuclease H-like superfamily/Ribonuclease H"/>
    <property type="match status" value="1"/>
</dbReference>
<protein>
    <recommendedName>
        <fullName evidence="7">Tc1-like transposase DDE domain-containing protein</fullName>
    </recommendedName>
</protein>
<evidence type="ECO:0008006" key="7">
    <source>
        <dbReference type="Google" id="ProtNLM"/>
    </source>
</evidence>
<name>A0A816Q2J0_9BILA</name>
<organism evidence="5 6">
    <name type="scientific">Rotaria magnacalcarata</name>
    <dbReference type="NCBI Taxonomy" id="392030"/>
    <lineage>
        <taxon>Eukaryota</taxon>
        <taxon>Metazoa</taxon>
        <taxon>Spiralia</taxon>
        <taxon>Gnathifera</taxon>
        <taxon>Rotifera</taxon>
        <taxon>Eurotatoria</taxon>
        <taxon>Bdelloidea</taxon>
        <taxon>Philodinida</taxon>
        <taxon>Philodinidae</taxon>
        <taxon>Rotaria</taxon>
    </lineage>
</organism>
<feature type="transmembrane region" description="Helical" evidence="2">
    <location>
        <begin position="352"/>
        <end position="373"/>
    </location>
</feature>
<reference evidence="5" key="1">
    <citation type="submission" date="2021-02" db="EMBL/GenBank/DDBJ databases">
        <authorList>
            <person name="Nowell W R."/>
        </authorList>
    </citation>
    <scope>NUCLEOTIDE SEQUENCE</scope>
</reference>
<dbReference type="PANTHER" id="PTHR23022:SF135">
    <property type="entry name" value="SI:DKEY-77F5.3"/>
    <property type="match status" value="1"/>
</dbReference>
<dbReference type="AlphaFoldDB" id="A0A816Q2J0"/>
<dbReference type="InterPro" id="IPR025898">
    <property type="entry name" value="Tc3_transposase_DNA-bd_dom"/>
</dbReference>
<evidence type="ECO:0000259" key="4">
    <source>
        <dbReference type="Pfam" id="PF13358"/>
    </source>
</evidence>
<sequence length="374" mass="43176">MSGKTPKSTFTESTVSGTSGGSAPLRAMPSRRRMAQNYLVIWVDGNINENIEDCRNTMTLHKKNISHREIARKINRPKTVVTAFLNDPLKYDSRKRTGRRKKVDERTKQLIIRTASNQTTACANIVNDLCFKKVTMDNQSSYEKVKHLEKDEKRHCPALTTAHKDLRLSWTKAYMTWNNEWHKVVWSDEKKLIWMVLMAFLTTGMISVKRKRFFSTRPRGGGSVMIWASFGWGGKSSICFVDGPTTAKEYREQDNAPIHRAKVNLIWFKSQKINVLPWPSLSPVLNPIENLWGILARKGYARGKQFRSKEQLKTAILKSWEEIIIEQFRALVESMPERIFEVMKPNGAQTNVGFFLLVFSIFYVVLYLCTIKME</sequence>
<dbReference type="InterPro" id="IPR036397">
    <property type="entry name" value="RNaseH_sf"/>
</dbReference>
<feature type="domain" description="Tc1-like transposase DDE" evidence="4">
    <location>
        <begin position="254"/>
        <end position="313"/>
    </location>
</feature>